<feature type="domain" description="SUF system FeS cluster assembly SufBD core" evidence="2">
    <location>
        <begin position="158"/>
        <end position="387"/>
    </location>
</feature>
<dbReference type="GO" id="GO:0016226">
    <property type="term" value="P:iron-sulfur cluster assembly"/>
    <property type="evidence" value="ECO:0007669"/>
    <property type="project" value="InterPro"/>
</dbReference>
<dbReference type="InterPro" id="IPR037284">
    <property type="entry name" value="SUF_FeS_clus_asmbl_SufBD_sf"/>
</dbReference>
<dbReference type="Pfam" id="PF01458">
    <property type="entry name" value="SUFBD_core"/>
    <property type="match status" value="1"/>
</dbReference>
<dbReference type="EMBL" id="SELH01000013">
    <property type="protein sequence ID" value="TWP29883.1"/>
    <property type="molecule type" value="Genomic_DNA"/>
</dbReference>
<dbReference type="PANTHER" id="PTHR43575">
    <property type="entry name" value="PROTEIN ABCI7, CHLOROPLASTIC"/>
    <property type="match status" value="1"/>
</dbReference>
<sequence length="420" mass="47989">MNILNNTEIKNKASLAQAELKNLKFPSKKEEDWKYTKISPLNPELYVQAEKHEVDQEIINRNKIEGLDSFKIVYIDGVFVPEFSNYPKDKFIVLPFSEALQNEFYTNVIEDKYGKLVPNEYFSVLNTANVKEGTFIYMPKNTVEERPVEILYINTEQNKKASQYLRNLFVVDDNSQILITTKIQTFSNLDFLTNLVTEVFVGKNSNFSLYKIQNDSYTTHLLDSTYIEQERDSQASIYTFSLGGKVTRNELIFDQRGENINSILKGISLIGEGQEVGNHTLVNHNQPNCESHELYRGIYAQNAHGIFNGKIKVDQIAQKTNAFQQNNNVLLSNKASIDTKPQLEIFADDVKCSHGCTVGQLDNDALFYMKQRGIHENEAKALLMFAFCADVMETVAIPQLKDIVNKIVAKKLHADIDFDF</sequence>
<dbReference type="InterPro" id="IPR011542">
    <property type="entry name" value="SUF_FeS_clus_asmbl_SufD"/>
</dbReference>
<dbReference type="SUPFAM" id="SSF101960">
    <property type="entry name" value="Stabilizer of iron transporter SufD"/>
    <property type="match status" value="1"/>
</dbReference>
<dbReference type="PANTHER" id="PTHR43575:SF1">
    <property type="entry name" value="PROTEIN ABCI7, CHLOROPLASTIC"/>
    <property type="match status" value="1"/>
</dbReference>
<accession>A0A563DJ35</accession>
<evidence type="ECO:0000313" key="4">
    <source>
        <dbReference type="EMBL" id="TWP29883.1"/>
    </source>
</evidence>
<evidence type="ECO:0000256" key="1">
    <source>
        <dbReference type="ARBA" id="ARBA00043967"/>
    </source>
</evidence>
<dbReference type="InterPro" id="IPR045595">
    <property type="entry name" value="SufBD_N"/>
</dbReference>
<reference evidence="4 5" key="1">
    <citation type="submission" date="2019-02" db="EMBL/GenBank/DDBJ databases">
        <title>Apibacter muscae sp. nov.: a novel member of the house fly microbiota.</title>
        <authorList>
            <person name="Park R."/>
        </authorList>
    </citation>
    <scope>NUCLEOTIDE SEQUENCE [LARGE SCALE GENOMIC DNA]</scope>
    <source>
        <strain evidence="4 5">AL1</strain>
    </source>
</reference>
<comment type="similarity">
    <text evidence="1">Belongs to the iron-sulfur cluster assembly SufBD family.</text>
</comment>
<feature type="domain" description="SUF system FeS cluster assembly SufBD N-terminal" evidence="3">
    <location>
        <begin position="14"/>
        <end position="150"/>
    </location>
</feature>
<dbReference type="InterPro" id="IPR000825">
    <property type="entry name" value="SUF_FeS_clus_asmbl_SufBD_core"/>
</dbReference>
<protein>
    <submittedName>
        <fullName evidence="4">Fe-S cluster assembly protein SufD</fullName>
    </submittedName>
</protein>
<gene>
    <name evidence="4" type="primary">sufD</name>
    <name evidence="4" type="ORF">ETU09_02565</name>
</gene>
<name>A0A563DJ35_9FLAO</name>
<evidence type="ECO:0000313" key="5">
    <source>
        <dbReference type="Proteomes" id="UP000319499"/>
    </source>
</evidence>
<organism evidence="4 5">
    <name type="scientific">Apibacter muscae</name>
    <dbReference type="NCBI Taxonomy" id="2509004"/>
    <lineage>
        <taxon>Bacteria</taxon>
        <taxon>Pseudomonadati</taxon>
        <taxon>Bacteroidota</taxon>
        <taxon>Flavobacteriia</taxon>
        <taxon>Flavobacteriales</taxon>
        <taxon>Weeksellaceae</taxon>
        <taxon>Apibacter</taxon>
    </lineage>
</organism>
<proteinExistence type="inferred from homology"/>
<comment type="caution">
    <text evidence="4">The sequence shown here is derived from an EMBL/GenBank/DDBJ whole genome shotgun (WGS) entry which is preliminary data.</text>
</comment>
<dbReference type="RefSeq" id="WP_146291685.1">
    <property type="nucleotide sequence ID" value="NZ_SELH01000013.1"/>
</dbReference>
<dbReference type="InterPro" id="IPR055346">
    <property type="entry name" value="Fe-S_cluster_assembly_SufBD"/>
</dbReference>
<dbReference type="NCBIfam" id="TIGR01981">
    <property type="entry name" value="sufD"/>
    <property type="match status" value="1"/>
</dbReference>
<evidence type="ECO:0000259" key="3">
    <source>
        <dbReference type="Pfam" id="PF19295"/>
    </source>
</evidence>
<dbReference type="AlphaFoldDB" id="A0A563DJ35"/>
<keyword evidence="5" id="KW-1185">Reference proteome</keyword>
<dbReference type="Pfam" id="PF19295">
    <property type="entry name" value="SufBD_N"/>
    <property type="match status" value="1"/>
</dbReference>
<dbReference type="OrthoDB" id="9768262at2"/>
<evidence type="ECO:0000259" key="2">
    <source>
        <dbReference type="Pfam" id="PF01458"/>
    </source>
</evidence>
<dbReference type="Proteomes" id="UP000319499">
    <property type="component" value="Unassembled WGS sequence"/>
</dbReference>